<dbReference type="PIRSF" id="PIRSF009320">
    <property type="entry name" value="Nuc_binding_HP_1000"/>
    <property type="match status" value="1"/>
</dbReference>
<proteinExistence type="predicted"/>
<dbReference type="PANTHER" id="PTHR13696">
    <property type="entry name" value="P-LOOP CONTAINING NUCLEOSIDE TRIPHOSPHATE HYDROLASE"/>
    <property type="match status" value="1"/>
</dbReference>
<dbReference type="Gene3D" id="3.40.50.300">
    <property type="entry name" value="P-loop containing nucleotide triphosphate hydrolases"/>
    <property type="match status" value="1"/>
</dbReference>
<dbReference type="InterPro" id="IPR050678">
    <property type="entry name" value="DNA_Partitioning_ATPase"/>
</dbReference>
<dbReference type="Pfam" id="PF01656">
    <property type="entry name" value="CbiA"/>
    <property type="match status" value="1"/>
</dbReference>
<evidence type="ECO:0000313" key="2">
    <source>
        <dbReference type="EMBL" id="EXI87932.1"/>
    </source>
</evidence>
<dbReference type="InterPro" id="IPR027417">
    <property type="entry name" value="P-loop_NTPase"/>
</dbReference>
<dbReference type="eggNOG" id="COG1192">
    <property type="taxonomic scope" value="Bacteria"/>
</dbReference>
<reference evidence="2" key="1">
    <citation type="submission" date="2014-02" db="EMBL/GenBank/DDBJ databases">
        <title>Expanding our view of genomic diversity in Candidatus Accumulibacter clades.</title>
        <authorList>
            <person name="Skennerton C.T."/>
            <person name="Barr J.J."/>
            <person name="Slater F.R."/>
            <person name="Bond P.L."/>
            <person name="Tyson G.W."/>
        </authorList>
    </citation>
    <scope>NUCLEOTIDE SEQUENCE [LARGE SCALE GENOMIC DNA]</scope>
</reference>
<evidence type="ECO:0000259" key="1">
    <source>
        <dbReference type="Pfam" id="PF01656"/>
    </source>
</evidence>
<dbReference type="Proteomes" id="UP000022141">
    <property type="component" value="Unassembled WGS sequence"/>
</dbReference>
<dbReference type="SUPFAM" id="SSF52540">
    <property type="entry name" value="P-loop containing nucleoside triphosphate hydrolases"/>
    <property type="match status" value="1"/>
</dbReference>
<dbReference type="CDD" id="cd02042">
    <property type="entry name" value="ParAB_family"/>
    <property type="match status" value="1"/>
</dbReference>
<name>A0A011QF34_ACCRE</name>
<dbReference type="InterPro" id="IPR002586">
    <property type="entry name" value="CobQ/CobB/MinD/ParA_Nub-bd_dom"/>
</dbReference>
<organism evidence="2 3">
    <name type="scientific">Accumulibacter regalis</name>
    <dbReference type="NCBI Taxonomy" id="522306"/>
    <lineage>
        <taxon>Bacteria</taxon>
        <taxon>Pseudomonadati</taxon>
        <taxon>Pseudomonadota</taxon>
        <taxon>Betaproteobacteria</taxon>
        <taxon>Candidatus Accumulibacter</taxon>
    </lineage>
</organism>
<dbReference type="PANTHER" id="PTHR13696:SF96">
    <property type="entry name" value="COBQ_COBB_MIND_PARA NUCLEOTIDE BINDING DOMAIN-CONTAINING PROTEIN"/>
    <property type="match status" value="1"/>
</dbReference>
<dbReference type="STRING" id="1454004.AW11_02370"/>
<gene>
    <name evidence="2" type="ORF">AW11_02370</name>
</gene>
<protein>
    <submittedName>
        <fullName evidence="2">ParA-like protein</fullName>
    </submittedName>
</protein>
<dbReference type="AlphaFoldDB" id="A0A011QF34"/>
<keyword evidence="3" id="KW-1185">Reference proteome</keyword>
<feature type="domain" description="CobQ/CobB/MinD/ParA nucleotide binding" evidence="1">
    <location>
        <begin position="4"/>
        <end position="164"/>
    </location>
</feature>
<evidence type="ECO:0000313" key="3">
    <source>
        <dbReference type="Proteomes" id="UP000022141"/>
    </source>
</evidence>
<dbReference type="EMBL" id="JEMY01000030">
    <property type="protein sequence ID" value="EXI87932.1"/>
    <property type="molecule type" value="Genomic_DNA"/>
</dbReference>
<comment type="caution">
    <text evidence="2">The sequence shown here is derived from an EMBL/GenBank/DDBJ whole genome shotgun (WGS) entry which is preliminary data.</text>
</comment>
<accession>A0A011QF34</accession>
<sequence length="217" mass="23169">MKTIVITSQKGGSGKTTLAAHLAVEAERMGDVPVWLIDTDEQGTLSQWHARREQDTPNRAEMPFARIAEGLANMAQRGAAYCFIDTAPTISGQSSAVINMADLVLIPVRPSPADLWAVSETVALVKQAGKPFLFVITQAKPQATITAQTIAALSEHGRVAQAFIADRVPYAGAMTGGLTAPELAPKSPAADEISRLWLGVKSCFHENVKSVRKVKHG</sequence>